<dbReference type="VEuPathDB" id="FungiDB:MELLADRAFT_92752"/>
<reference evidence="3" key="1">
    <citation type="journal article" date="2011" name="Proc. Natl. Acad. Sci. U.S.A.">
        <title>Obligate biotrophy features unraveled by the genomic analysis of rust fungi.</title>
        <authorList>
            <person name="Duplessis S."/>
            <person name="Cuomo C.A."/>
            <person name="Lin Y.-C."/>
            <person name="Aerts A."/>
            <person name="Tisserant E."/>
            <person name="Veneault-Fourrey C."/>
            <person name="Joly D.L."/>
            <person name="Hacquard S."/>
            <person name="Amselem J."/>
            <person name="Cantarel B.L."/>
            <person name="Chiu R."/>
            <person name="Coutinho P.M."/>
            <person name="Feau N."/>
            <person name="Field M."/>
            <person name="Frey P."/>
            <person name="Gelhaye E."/>
            <person name="Goldberg J."/>
            <person name="Grabherr M.G."/>
            <person name="Kodira C.D."/>
            <person name="Kohler A."/>
            <person name="Kuees U."/>
            <person name="Lindquist E.A."/>
            <person name="Lucas S.M."/>
            <person name="Mago R."/>
            <person name="Mauceli E."/>
            <person name="Morin E."/>
            <person name="Murat C."/>
            <person name="Pangilinan J.L."/>
            <person name="Park R."/>
            <person name="Pearson M."/>
            <person name="Quesneville H."/>
            <person name="Rouhier N."/>
            <person name="Sakthikumar S."/>
            <person name="Salamov A.A."/>
            <person name="Schmutz J."/>
            <person name="Selles B."/>
            <person name="Shapiro H."/>
            <person name="Tanguay P."/>
            <person name="Tuskan G.A."/>
            <person name="Henrissat B."/>
            <person name="Van de Peer Y."/>
            <person name="Rouze P."/>
            <person name="Ellis J.G."/>
            <person name="Dodds P.N."/>
            <person name="Schein J.E."/>
            <person name="Zhong S."/>
            <person name="Hamelin R.C."/>
            <person name="Grigoriev I.V."/>
            <person name="Szabo L.J."/>
            <person name="Martin F."/>
        </authorList>
    </citation>
    <scope>NUCLEOTIDE SEQUENCE [LARGE SCALE GENOMIC DNA]</scope>
    <source>
        <strain evidence="3">98AG31 / pathotype 3-4-7</strain>
    </source>
</reference>
<proteinExistence type="predicted"/>
<dbReference type="RefSeq" id="XP_007415626.1">
    <property type="nucleotide sequence ID" value="XM_007415564.1"/>
</dbReference>
<name>F4S2L8_MELLP</name>
<dbReference type="STRING" id="747676.F4S2L8"/>
<organism evidence="3">
    <name type="scientific">Melampsora larici-populina (strain 98AG31 / pathotype 3-4-7)</name>
    <name type="common">Poplar leaf rust fungus</name>
    <dbReference type="NCBI Taxonomy" id="747676"/>
    <lineage>
        <taxon>Eukaryota</taxon>
        <taxon>Fungi</taxon>
        <taxon>Dikarya</taxon>
        <taxon>Basidiomycota</taxon>
        <taxon>Pucciniomycotina</taxon>
        <taxon>Pucciniomycetes</taxon>
        <taxon>Pucciniales</taxon>
        <taxon>Melampsoraceae</taxon>
        <taxon>Melampsora</taxon>
    </lineage>
</organism>
<dbReference type="EMBL" id="GL883141">
    <property type="protein sequence ID" value="EGG01026.1"/>
    <property type="molecule type" value="Genomic_DNA"/>
</dbReference>
<dbReference type="Gene3D" id="1.20.120.1780">
    <property type="entry name" value="UbiA prenyltransferase"/>
    <property type="match status" value="1"/>
</dbReference>
<keyword evidence="1" id="KW-0812">Transmembrane</keyword>
<dbReference type="Proteomes" id="UP000001072">
    <property type="component" value="Unassembled WGS sequence"/>
</dbReference>
<keyword evidence="3" id="KW-1185">Reference proteome</keyword>
<sequence>MIYAHQDKEFDLKVGFKSTVISFHINTKLILTGFSFTMITFFLFLLFLLIISS</sequence>
<dbReference type="OrthoDB" id="1431943at2759"/>
<feature type="transmembrane region" description="Helical" evidence="1">
    <location>
        <begin position="29"/>
        <end position="51"/>
    </location>
</feature>
<protein>
    <submittedName>
        <fullName evidence="2">Uncharacterized protein</fullName>
    </submittedName>
</protein>
<gene>
    <name evidence="2" type="ORF">MELLADRAFT_92752</name>
</gene>
<dbReference type="InParanoid" id="F4S2L8"/>
<evidence type="ECO:0000313" key="2">
    <source>
        <dbReference type="EMBL" id="EGG01026.1"/>
    </source>
</evidence>
<dbReference type="AlphaFoldDB" id="F4S2L8"/>
<keyword evidence="1" id="KW-1133">Transmembrane helix</keyword>
<dbReference type="GeneID" id="18936360"/>
<keyword evidence="1" id="KW-0472">Membrane</keyword>
<dbReference type="KEGG" id="mlr:MELLADRAFT_92752"/>
<accession>F4S2L8</accession>
<evidence type="ECO:0000256" key="1">
    <source>
        <dbReference type="SAM" id="Phobius"/>
    </source>
</evidence>
<evidence type="ECO:0000313" key="3">
    <source>
        <dbReference type="Proteomes" id="UP000001072"/>
    </source>
</evidence>
<dbReference type="HOGENOM" id="CLU_3069213_0_0_1"/>